<keyword evidence="5" id="KW-0315">Glutamine amidotransferase</keyword>
<comment type="catalytic activity">
    <reaction evidence="3">
        <text>L-aspartate + L-glutamine + ATP + H2O = L-asparagine + L-glutamate + AMP + diphosphate + H(+)</text>
        <dbReference type="Rhea" id="RHEA:12228"/>
        <dbReference type="ChEBI" id="CHEBI:15377"/>
        <dbReference type="ChEBI" id="CHEBI:15378"/>
        <dbReference type="ChEBI" id="CHEBI:29985"/>
        <dbReference type="ChEBI" id="CHEBI:29991"/>
        <dbReference type="ChEBI" id="CHEBI:30616"/>
        <dbReference type="ChEBI" id="CHEBI:33019"/>
        <dbReference type="ChEBI" id="CHEBI:58048"/>
        <dbReference type="ChEBI" id="CHEBI:58359"/>
        <dbReference type="ChEBI" id="CHEBI:456215"/>
        <dbReference type="EC" id="6.3.5.4"/>
    </reaction>
</comment>
<dbReference type="Pfam" id="PF00733">
    <property type="entry name" value="Asn_synthase"/>
    <property type="match status" value="1"/>
</dbReference>
<dbReference type="EC" id="6.3.5.4" evidence="2"/>
<comment type="caution">
    <text evidence="5">The sequence shown here is derived from an EMBL/GenBank/DDBJ whole genome shotgun (WGS) entry which is preliminary data.</text>
</comment>
<feature type="domain" description="Asparagine synthetase" evidence="4">
    <location>
        <begin position="3"/>
        <end position="112"/>
    </location>
</feature>
<dbReference type="PANTHER" id="PTHR43284:SF1">
    <property type="entry name" value="ASPARAGINE SYNTHETASE"/>
    <property type="match status" value="1"/>
</dbReference>
<organism evidence="5 6">
    <name type="scientific">Christiangramia aestuarii</name>
    <dbReference type="NCBI Taxonomy" id="1028746"/>
    <lineage>
        <taxon>Bacteria</taxon>
        <taxon>Pseudomonadati</taxon>
        <taxon>Bacteroidota</taxon>
        <taxon>Flavobacteriia</taxon>
        <taxon>Flavobacteriales</taxon>
        <taxon>Flavobacteriaceae</taxon>
        <taxon>Christiangramia</taxon>
    </lineage>
</organism>
<dbReference type="GO" id="GO:0016740">
    <property type="term" value="F:transferase activity"/>
    <property type="evidence" value="ECO:0007669"/>
    <property type="project" value="UniProtKB-KW"/>
</dbReference>
<evidence type="ECO:0000256" key="3">
    <source>
        <dbReference type="ARBA" id="ARBA00048741"/>
    </source>
</evidence>
<dbReference type="CDD" id="cd01991">
    <property type="entry name" value="Asn_synthase_B_C"/>
    <property type="match status" value="1"/>
</dbReference>
<sequence>LLTFSIGFEDAGGERGDEFQYSDLIAERYHTRHHRLRIGEHEVIEQLPAAFRAMSEPMVSHDCIAFYLLAREVSKHCKVVQSGQGADELFAGYHWYPKVDGADDAFAAYRAAFFDRDHEEYLATVGERFR</sequence>
<proteinExistence type="predicted"/>
<dbReference type="EMBL" id="VJVW01000133">
    <property type="protein sequence ID" value="MUP44063.1"/>
    <property type="molecule type" value="Genomic_DNA"/>
</dbReference>
<protein>
    <recommendedName>
        <fullName evidence="2">asparagine synthase (glutamine-hydrolyzing)</fullName>
        <ecNumber evidence="2">6.3.5.4</ecNumber>
    </recommendedName>
</protein>
<dbReference type="InterPro" id="IPR001962">
    <property type="entry name" value="Asn_synthase"/>
</dbReference>
<evidence type="ECO:0000256" key="2">
    <source>
        <dbReference type="ARBA" id="ARBA00012737"/>
    </source>
</evidence>
<dbReference type="Gene3D" id="3.40.50.620">
    <property type="entry name" value="HUPs"/>
    <property type="match status" value="1"/>
</dbReference>
<comment type="pathway">
    <text evidence="1">Amino-acid biosynthesis; L-asparagine biosynthesis; L-asparagine from L-aspartate (L-Gln route): step 1/1.</text>
</comment>
<keyword evidence="6" id="KW-1185">Reference proteome</keyword>
<reference evidence="5 6" key="1">
    <citation type="submission" date="2019-07" db="EMBL/GenBank/DDBJ databases">
        <title>Gramella aestuarii sp. nov., isolated from a tidal flat, and emended description of Gramella echinicola.</title>
        <authorList>
            <person name="Liu L."/>
        </authorList>
    </citation>
    <scope>NUCLEOTIDE SEQUENCE [LARGE SCALE GENOMIC DNA]</scope>
    <source>
        <strain evidence="5 6">BS12</strain>
    </source>
</reference>
<dbReference type="AlphaFoldDB" id="A0A7K1LTD6"/>
<evidence type="ECO:0000256" key="1">
    <source>
        <dbReference type="ARBA" id="ARBA00005187"/>
    </source>
</evidence>
<dbReference type="PANTHER" id="PTHR43284">
    <property type="entry name" value="ASPARAGINE SYNTHETASE (GLUTAMINE-HYDROLYZING)"/>
    <property type="match status" value="1"/>
</dbReference>
<dbReference type="Proteomes" id="UP000460416">
    <property type="component" value="Unassembled WGS sequence"/>
</dbReference>
<dbReference type="GO" id="GO:0004066">
    <property type="term" value="F:asparagine synthase (glutamine-hydrolyzing) activity"/>
    <property type="evidence" value="ECO:0007669"/>
    <property type="project" value="UniProtKB-EC"/>
</dbReference>
<feature type="non-terminal residue" evidence="5">
    <location>
        <position position="1"/>
    </location>
</feature>
<evidence type="ECO:0000313" key="5">
    <source>
        <dbReference type="EMBL" id="MUP44063.1"/>
    </source>
</evidence>
<gene>
    <name evidence="5" type="ORF">FLP08_15955</name>
</gene>
<dbReference type="GO" id="GO:0005829">
    <property type="term" value="C:cytosol"/>
    <property type="evidence" value="ECO:0007669"/>
    <property type="project" value="TreeGrafter"/>
</dbReference>
<keyword evidence="5" id="KW-0808">Transferase</keyword>
<evidence type="ECO:0000313" key="6">
    <source>
        <dbReference type="Proteomes" id="UP000460416"/>
    </source>
</evidence>
<accession>A0A7K1LTD6</accession>
<evidence type="ECO:0000259" key="4">
    <source>
        <dbReference type="Pfam" id="PF00733"/>
    </source>
</evidence>
<dbReference type="InterPro" id="IPR014729">
    <property type="entry name" value="Rossmann-like_a/b/a_fold"/>
</dbReference>
<feature type="non-terminal residue" evidence="5">
    <location>
        <position position="130"/>
    </location>
</feature>
<dbReference type="InterPro" id="IPR051786">
    <property type="entry name" value="ASN_synthetase/amidase"/>
</dbReference>
<dbReference type="SUPFAM" id="SSF52402">
    <property type="entry name" value="Adenine nucleotide alpha hydrolases-like"/>
    <property type="match status" value="1"/>
</dbReference>
<dbReference type="GO" id="GO:0006529">
    <property type="term" value="P:asparagine biosynthetic process"/>
    <property type="evidence" value="ECO:0007669"/>
    <property type="project" value="InterPro"/>
</dbReference>
<name>A0A7K1LTD6_9FLAO</name>